<dbReference type="Proteomes" id="UP000000450">
    <property type="component" value="Chromosome"/>
</dbReference>
<dbReference type="RefSeq" id="WP_012655686.1">
    <property type="nucleotide sequence ID" value="NC_011992.1"/>
</dbReference>
<dbReference type="PRINTS" id="PR00412">
    <property type="entry name" value="EPOXHYDRLASE"/>
</dbReference>
<dbReference type="SUPFAM" id="SSF53474">
    <property type="entry name" value="alpha/beta-Hydrolases"/>
    <property type="match status" value="1"/>
</dbReference>
<evidence type="ECO:0000313" key="3">
    <source>
        <dbReference type="EMBL" id="ACM32167.1"/>
    </source>
</evidence>
<dbReference type="InterPro" id="IPR029058">
    <property type="entry name" value="AB_hydrolase_fold"/>
</dbReference>
<dbReference type="InterPro" id="IPR000639">
    <property type="entry name" value="Epox_hydrolase-like"/>
</dbReference>
<keyword evidence="4" id="KW-1185">Reference proteome</keyword>
<dbReference type="InterPro" id="IPR000073">
    <property type="entry name" value="AB_hydrolase_1"/>
</dbReference>
<gene>
    <name evidence="3" type="ordered locus">Dtpsy_0688</name>
</gene>
<evidence type="ECO:0000313" key="4">
    <source>
        <dbReference type="Proteomes" id="UP000000450"/>
    </source>
</evidence>
<reference evidence="3 4" key="1">
    <citation type="journal article" date="2010" name="J. Bacteriol.">
        <title>Completed genome sequence of the anaerobic iron-oxidizing bacterium Acidovorax ebreus strain TPSY.</title>
        <authorList>
            <person name="Byrne-Bailey K.G."/>
            <person name="Weber K.A."/>
            <person name="Chair A.H."/>
            <person name="Bose S."/>
            <person name="Knox T."/>
            <person name="Spanbauer T.L."/>
            <person name="Chertkov O."/>
            <person name="Coates J.D."/>
        </authorList>
    </citation>
    <scope>NUCLEOTIDE SEQUENCE [LARGE SCALE GENOMIC DNA]</scope>
    <source>
        <strain evidence="3 4">TPSY</strain>
    </source>
</reference>
<dbReference type="PANTHER" id="PTHR43329">
    <property type="entry name" value="EPOXIDE HYDROLASE"/>
    <property type="match status" value="1"/>
</dbReference>
<dbReference type="Pfam" id="PF00561">
    <property type="entry name" value="Abhydrolase_1"/>
    <property type="match status" value="1"/>
</dbReference>
<sequence length="309" mass="33469">MAETITHTLPHGITLHCRVAGMPGRPVLLFLHGFPEGAFIWDALLGHFADPAHGGYRCVAPWLRGYAPSSAPAAIEAYRPKHLVQDIAALIAQEAGAGTPLAALVAHDWGGAVAWNLANQHPGLLKRLMVINAPHPGAFLRELQGSAAQQEASAYMHFLCRPDAESLLAENDFARLFGFFRRADGSAPGWLTPALRAHYRAQWAAGLAGPCNYYRASPLRPPRPASARDVGTPDIRSLTLPADMLQVSVPTQVLWGMEDPALLPGLLQGLQAWVPRLQVLHVPGATHWVVHEQPGLVRDTLADFLRQSL</sequence>
<proteinExistence type="predicted"/>
<evidence type="ECO:0000256" key="1">
    <source>
        <dbReference type="ARBA" id="ARBA00022801"/>
    </source>
</evidence>
<protein>
    <submittedName>
        <fullName evidence="3">Alpha/beta hydrolase fold protein</fullName>
    </submittedName>
</protein>
<feature type="domain" description="AB hydrolase-1" evidence="2">
    <location>
        <begin position="26"/>
        <end position="293"/>
    </location>
</feature>
<accession>A0A9J9QA95</accession>
<dbReference type="GO" id="GO:0016787">
    <property type="term" value="F:hydrolase activity"/>
    <property type="evidence" value="ECO:0007669"/>
    <property type="project" value="UniProtKB-KW"/>
</dbReference>
<dbReference type="AlphaFoldDB" id="A0A9J9QA95"/>
<dbReference type="EMBL" id="CP001392">
    <property type="protein sequence ID" value="ACM32167.1"/>
    <property type="molecule type" value="Genomic_DNA"/>
</dbReference>
<organism evidence="3 4">
    <name type="scientific">Acidovorax ebreus (strain TPSY)</name>
    <name type="common">Diaphorobacter sp. (strain TPSY)</name>
    <dbReference type="NCBI Taxonomy" id="535289"/>
    <lineage>
        <taxon>Bacteria</taxon>
        <taxon>Pseudomonadati</taxon>
        <taxon>Pseudomonadota</taxon>
        <taxon>Betaproteobacteria</taxon>
        <taxon>Burkholderiales</taxon>
        <taxon>Comamonadaceae</taxon>
        <taxon>Diaphorobacter</taxon>
    </lineage>
</organism>
<dbReference type="KEGG" id="dia:Dtpsy_0688"/>
<keyword evidence="1 3" id="KW-0378">Hydrolase</keyword>
<evidence type="ECO:0000259" key="2">
    <source>
        <dbReference type="Pfam" id="PF00561"/>
    </source>
</evidence>
<name>A0A9J9QA95_ACIET</name>
<dbReference type="Gene3D" id="3.40.50.1820">
    <property type="entry name" value="alpha/beta hydrolase"/>
    <property type="match status" value="1"/>
</dbReference>